<protein>
    <recommendedName>
        <fullName evidence="7">Alcohol dehydrogenase 2</fullName>
    </recommendedName>
    <alternativeName>
        <fullName evidence="8">Alcohol dehydrogenase II</fullName>
    </alternativeName>
</protein>
<evidence type="ECO:0000313" key="12">
    <source>
        <dbReference type="Proteomes" id="UP000244898"/>
    </source>
</evidence>
<dbReference type="InterPro" id="IPR056798">
    <property type="entry name" value="ADH_Fe_C"/>
</dbReference>
<dbReference type="Gene3D" id="3.40.50.1970">
    <property type="match status" value="1"/>
</dbReference>
<comment type="similarity">
    <text evidence="2">Belongs to the iron-containing alcohol dehydrogenase family.</text>
</comment>
<evidence type="ECO:0000256" key="4">
    <source>
        <dbReference type="ARBA" id="ARBA00023027"/>
    </source>
</evidence>
<keyword evidence="4" id="KW-0520">NAD</keyword>
<proteinExistence type="inferred from homology"/>
<accession>A0A2R8CET2</accession>
<dbReference type="GO" id="GO:0004022">
    <property type="term" value="F:alcohol dehydrogenase (NAD+) activity"/>
    <property type="evidence" value="ECO:0007669"/>
    <property type="project" value="UniProtKB-EC"/>
</dbReference>
<keyword evidence="3 11" id="KW-0560">Oxidoreductase</keyword>
<dbReference type="OrthoDB" id="9815791at2"/>
<dbReference type="Pfam" id="PF25137">
    <property type="entry name" value="ADH_Fe_C"/>
    <property type="match status" value="1"/>
</dbReference>
<dbReference type="FunFam" id="1.20.1090.10:FF:000001">
    <property type="entry name" value="Aldehyde-alcohol dehydrogenase"/>
    <property type="match status" value="1"/>
</dbReference>
<dbReference type="Gene3D" id="1.20.1090.10">
    <property type="entry name" value="Dehydroquinate synthase-like - alpha domain"/>
    <property type="match status" value="1"/>
</dbReference>
<gene>
    <name evidence="11" type="primary">adh1_2</name>
    <name evidence="11" type="ORF">TRM7615_04478</name>
</gene>
<dbReference type="PANTHER" id="PTHR11496">
    <property type="entry name" value="ALCOHOL DEHYDROGENASE"/>
    <property type="match status" value="1"/>
</dbReference>
<organism evidence="11 12">
    <name type="scientific">Falsiruegeria mediterranea M17</name>
    <dbReference type="NCBI Taxonomy" id="1200281"/>
    <lineage>
        <taxon>Bacteria</taxon>
        <taxon>Pseudomonadati</taxon>
        <taxon>Pseudomonadota</taxon>
        <taxon>Alphaproteobacteria</taxon>
        <taxon>Rhodobacterales</taxon>
        <taxon>Roseobacteraceae</taxon>
        <taxon>Falsiruegeria</taxon>
    </lineage>
</organism>
<evidence type="ECO:0000256" key="8">
    <source>
        <dbReference type="ARBA" id="ARBA00076680"/>
    </source>
</evidence>
<evidence type="ECO:0000256" key="3">
    <source>
        <dbReference type="ARBA" id="ARBA00023002"/>
    </source>
</evidence>
<dbReference type="GO" id="GO:0046872">
    <property type="term" value="F:metal ion binding"/>
    <property type="evidence" value="ECO:0007669"/>
    <property type="project" value="InterPro"/>
</dbReference>
<sequence length="386" mass="39862">MNPFTFNTTKSLVFETGAAARMAEVAGKTLGLSVMLVTDPGLRKLGMIDSAVASLESAGHTVAIFDAVEADPSLDTVMNAVEFGRTAGATGLLGFGGGSPMDVSKIVALLLGSGEDLDGAWGVAQAKGPRLPLVLVPTTAGTGSEVTPVSIITVGAEEKRGVSSPVILPDVAILDADLTTGLPAHITAATGVDAMVHAIEAYASTSANNNPLSKMLAREALRLLGANIETAVFNGSDKDARGAMLLGSMLAGQAFANSPVAAVHALAYPIGGTFHIPHGLSNALVLPHVLRFNAPDAHGLYSEIAADAFPHLAQVEGSQARCAAFIDALAELSAKLGLQTRLRDVNIPEDAIEKMASDAMIQQRLLVNNPREVSEQDALNIYKAAW</sequence>
<dbReference type="SUPFAM" id="SSF56796">
    <property type="entry name" value="Dehydroquinate synthase-like"/>
    <property type="match status" value="1"/>
</dbReference>
<dbReference type="CDD" id="cd08193">
    <property type="entry name" value="HVD"/>
    <property type="match status" value="1"/>
</dbReference>
<evidence type="ECO:0000313" key="11">
    <source>
        <dbReference type="EMBL" id="SPJ30941.1"/>
    </source>
</evidence>
<dbReference type="RefSeq" id="WP_108791945.1">
    <property type="nucleotide sequence ID" value="NZ_ONZG01000014.1"/>
</dbReference>
<dbReference type="InterPro" id="IPR039697">
    <property type="entry name" value="Alcohol_dehydrogenase_Fe"/>
</dbReference>
<dbReference type="FunFam" id="3.40.50.1970:FF:000003">
    <property type="entry name" value="Alcohol dehydrogenase, iron-containing"/>
    <property type="match status" value="1"/>
</dbReference>
<dbReference type="AlphaFoldDB" id="A0A2R8CET2"/>
<reference evidence="12" key="1">
    <citation type="submission" date="2018-03" db="EMBL/GenBank/DDBJ databases">
        <authorList>
            <person name="Rodrigo-Torres L."/>
            <person name="Arahal R. D."/>
            <person name="Lucena T."/>
        </authorList>
    </citation>
    <scope>NUCLEOTIDE SEQUENCE [LARGE SCALE GENOMIC DNA]</scope>
    <source>
        <strain evidence="12">CECT 7615</strain>
    </source>
</reference>
<evidence type="ECO:0000256" key="5">
    <source>
        <dbReference type="ARBA" id="ARBA00049164"/>
    </source>
</evidence>
<feature type="domain" description="Alcohol dehydrogenase iron-type/glycerol dehydrogenase GldA" evidence="9">
    <location>
        <begin position="11"/>
        <end position="175"/>
    </location>
</feature>
<evidence type="ECO:0000259" key="10">
    <source>
        <dbReference type="Pfam" id="PF25137"/>
    </source>
</evidence>
<name>A0A2R8CET2_9RHOB</name>
<dbReference type="EMBL" id="ONZG01000014">
    <property type="protein sequence ID" value="SPJ30941.1"/>
    <property type="molecule type" value="Genomic_DNA"/>
</dbReference>
<comment type="cofactor">
    <cofactor evidence="1">
        <name>Fe cation</name>
        <dbReference type="ChEBI" id="CHEBI:24875"/>
    </cofactor>
</comment>
<dbReference type="InterPro" id="IPR001670">
    <property type="entry name" value="ADH_Fe/GldA"/>
</dbReference>
<evidence type="ECO:0000256" key="6">
    <source>
        <dbReference type="ARBA" id="ARBA00049243"/>
    </source>
</evidence>
<evidence type="ECO:0000256" key="2">
    <source>
        <dbReference type="ARBA" id="ARBA00007358"/>
    </source>
</evidence>
<dbReference type="PROSITE" id="PS00913">
    <property type="entry name" value="ADH_IRON_1"/>
    <property type="match status" value="1"/>
</dbReference>
<dbReference type="Proteomes" id="UP000244898">
    <property type="component" value="Unassembled WGS sequence"/>
</dbReference>
<comment type="catalytic activity">
    <reaction evidence="5">
        <text>a secondary alcohol + NAD(+) = a ketone + NADH + H(+)</text>
        <dbReference type="Rhea" id="RHEA:10740"/>
        <dbReference type="ChEBI" id="CHEBI:15378"/>
        <dbReference type="ChEBI" id="CHEBI:17087"/>
        <dbReference type="ChEBI" id="CHEBI:35681"/>
        <dbReference type="ChEBI" id="CHEBI:57540"/>
        <dbReference type="ChEBI" id="CHEBI:57945"/>
        <dbReference type="EC" id="1.1.1.1"/>
    </reaction>
</comment>
<dbReference type="Pfam" id="PF00465">
    <property type="entry name" value="Fe-ADH"/>
    <property type="match status" value="1"/>
</dbReference>
<evidence type="ECO:0000256" key="1">
    <source>
        <dbReference type="ARBA" id="ARBA00001962"/>
    </source>
</evidence>
<dbReference type="InterPro" id="IPR018211">
    <property type="entry name" value="ADH_Fe_CS"/>
</dbReference>
<keyword evidence="12" id="KW-1185">Reference proteome</keyword>
<comment type="catalytic activity">
    <reaction evidence="6">
        <text>a primary alcohol + NAD(+) = an aldehyde + NADH + H(+)</text>
        <dbReference type="Rhea" id="RHEA:10736"/>
        <dbReference type="ChEBI" id="CHEBI:15378"/>
        <dbReference type="ChEBI" id="CHEBI:15734"/>
        <dbReference type="ChEBI" id="CHEBI:17478"/>
        <dbReference type="ChEBI" id="CHEBI:57540"/>
        <dbReference type="ChEBI" id="CHEBI:57945"/>
        <dbReference type="EC" id="1.1.1.1"/>
    </reaction>
</comment>
<evidence type="ECO:0000259" key="9">
    <source>
        <dbReference type="Pfam" id="PF00465"/>
    </source>
</evidence>
<feature type="domain" description="Fe-containing alcohol dehydrogenase-like C-terminal" evidence="10">
    <location>
        <begin position="187"/>
        <end position="386"/>
    </location>
</feature>
<dbReference type="PANTHER" id="PTHR11496:SF102">
    <property type="entry name" value="ALCOHOL DEHYDROGENASE 4"/>
    <property type="match status" value="1"/>
</dbReference>
<evidence type="ECO:0000256" key="7">
    <source>
        <dbReference type="ARBA" id="ARBA00074848"/>
    </source>
</evidence>